<evidence type="ECO:0000256" key="3">
    <source>
        <dbReference type="ARBA" id="ARBA00022692"/>
    </source>
</evidence>
<evidence type="ECO:0000256" key="5">
    <source>
        <dbReference type="ARBA" id="ARBA00022989"/>
    </source>
</evidence>
<dbReference type="Pfam" id="PF01490">
    <property type="entry name" value="Aa_trans"/>
    <property type="match status" value="1"/>
</dbReference>
<dbReference type="Proteomes" id="UP001162164">
    <property type="component" value="Unassembled WGS sequence"/>
</dbReference>
<reference evidence="9" key="1">
    <citation type="journal article" date="2023" name="Insect Mol. Biol.">
        <title>Genome sequencing provides insights into the evolution of gene families encoding plant cell wall-degrading enzymes in longhorned beetles.</title>
        <authorList>
            <person name="Shin N.R."/>
            <person name="Okamura Y."/>
            <person name="Kirsch R."/>
            <person name="Pauchet Y."/>
        </authorList>
    </citation>
    <scope>NUCLEOTIDE SEQUENCE</scope>
    <source>
        <strain evidence="9">MMC_N1</strain>
    </source>
</reference>
<evidence type="ECO:0000313" key="9">
    <source>
        <dbReference type="EMBL" id="KAJ8975583.1"/>
    </source>
</evidence>
<evidence type="ECO:0000259" key="8">
    <source>
        <dbReference type="Pfam" id="PF01490"/>
    </source>
</evidence>
<comment type="subcellular location">
    <subcellularLocation>
        <location evidence="1">Membrane</location>
        <topology evidence="1">Multi-pass membrane protein</topology>
    </subcellularLocation>
</comment>
<keyword evidence="2" id="KW-0813">Transport</keyword>
<keyword evidence="10" id="KW-1185">Reference proteome</keyword>
<feature type="transmembrane region" description="Helical" evidence="7">
    <location>
        <begin position="90"/>
        <end position="109"/>
    </location>
</feature>
<evidence type="ECO:0000256" key="6">
    <source>
        <dbReference type="ARBA" id="ARBA00023136"/>
    </source>
</evidence>
<evidence type="ECO:0000256" key="1">
    <source>
        <dbReference type="ARBA" id="ARBA00004141"/>
    </source>
</evidence>
<evidence type="ECO:0000256" key="2">
    <source>
        <dbReference type="ARBA" id="ARBA00022448"/>
    </source>
</evidence>
<feature type="transmembrane region" description="Helical" evidence="7">
    <location>
        <begin position="49"/>
        <end position="70"/>
    </location>
</feature>
<name>A0ABQ9JC89_9CUCU</name>
<dbReference type="PANTHER" id="PTHR22950">
    <property type="entry name" value="AMINO ACID TRANSPORTER"/>
    <property type="match status" value="1"/>
</dbReference>
<keyword evidence="4" id="KW-0029">Amino-acid transport</keyword>
<evidence type="ECO:0000256" key="7">
    <source>
        <dbReference type="SAM" id="Phobius"/>
    </source>
</evidence>
<dbReference type="InterPro" id="IPR013057">
    <property type="entry name" value="AA_transpt_TM"/>
</dbReference>
<sequence>MSTDIEELTRTEHGEPKLACHFLLKSAIIARRKTFEYLAFHIFGSLGKLAIEIGMIGFLLGTCIAFFVVMGDLGPEIIAKMTGIYTTNTMRTSILMALALFLCFTAGLVKKRRQFKWSIESDNMFLLLLSFEDRFRSYTTYI</sequence>
<feature type="domain" description="Amino acid transporter transmembrane" evidence="8">
    <location>
        <begin position="30"/>
        <end position="117"/>
    </location>
</feature>
<comment type="caution">
    <text evidence="9">The sequence shown here is derived from an EMBL/GenBank/DDBJ whole genome shotgun (WGS) entry which is preliminary data.</text>
</comment>
<protein>
    <recommendedName>
        <fullName evidence="8">Amino acid transporter transmembrane domain-containing protein</fullName>
    </recommendedName>
</protein>
<dbReference type="EMBL" id="JAPWTJ010000797">
    <property type="protein sequence ID" value="KAJ8975583.1"/>
    <property type="molecule type" value="Genomic_DNA"/>
</dbReference>
<evidence type="ECO:0000256" key="4">
    <source>
        <dbReference type="ARBA" id="ARBA00022970"/>
    </source>
</evidence>
<gene>
    <name evidence="9" type="ORF">NQ317_000012</name>
</gene>
<dbReference type="PANTHER" id="PTHR22950:SF646">
    <property type="entry name" value="SODIUM-COUPLED NEUTRAL AMINO ACID TRANSPORTER 10-RELATED"/>
    <property type="match status" value="1"/>
</dbReference>
<accession>A0ABQ9JC89</accession>
<keyword evidence="6 7" id="KW-0472">Membrane</keyword>
<keyword evidence="3 7" id="KW-0812">Transmembrane</keyword>
<proteinExistence type="predicted"/>
<organism evidence="9 10">
    <name type="scientific">Molorchus minor</name>
    <dbReference type="NCBI Taxonomy" id="1323400"/>
    <lineage>
        <taxon>Eukaryota</taxon>
        <taxon>Metazoa</taxon>
        <taxon>Ecdysozoa</taxon>
        <taxon>Arthropoda</taxon>
        <taxon>Hexapoda</taxon>
        <taxon>Insecta</taxon>
        <taxon>Pterygota</taxon>
        <taxon>Neoptera</taxon>
        <taxon>Endopterygota</taxon>
        <taxon>Coleoptera</taxon>
        <taxon>Polyphaga</taxon>
        <taxon>Cucujiformia</taxon>
        <taxon>Chrysomeloidea</taxon>
        <taxon>Cerambycidae</taxon>
        <taxon>Lamiinae</taxon>
        <taxon>Monochamini</taxon>
        <taxon>Molorchus</taxon>
    </lineage>
</organism>
<evidence type="ECO:0000313" key="10">
    <source>
        <dbReference type="Proteomes" id="UP001162164"/>
    </source>
</evidence>
<keyword evidence="5 7" id="KW-1133">Transmembrane helix</keyword>